<dbReference type="AlphaFoldDB" id="A0A7W6WH64"/>
<name>A0A7W6WH64_9HYPH</name>
<organism evidence="1 2">
    <name type="scientific">Rhizobium mongolense</name>
    <dbReference type="NCBI Taxonomy" id="57676"/>
    <lineage>
        <taxon>Bacteria</taxon>
        <taxon>Pseudomonadati</taxon>
        <taxon>Pseudomonadota</taxon>
        <taxon>Alphaproteobacteria</taxon>
        <taxon>Hyphomicrobiales</taxon>
        <taxon>Rhizobiaceae</taxon>
        <taxon>Rhizobium/Agrobacterium group</taxon>
        <taxon>Rhizobium</taxon>
    </lineage>
</organism>
<evidence type="ECO:0000313" key="2">
    <source>
        <dbReference type="Proteomes" id="UP000533641"/>
    </source>
</evidence>
<dbReference type="Proteomes" id="UP000533641">
    <property type="component" value="Unassembled WGS sequence"/>
</dbReference>
<reference evidence="1 2" key="1">
    <citation type="submission" date="2020-08" db="EMBL/GenBank/DDBJ databases">
        <title>Genomic Encyclopedia of Type Strains, Phase IV (KMG-V): Genome sequencing to study the core and pangenomes of soil and plant-associated prokaryotes.</title>
        <authorList>
            <person name="Whitman W."/>
        </authorList>
    </citation>
    <scope>NUCLEOTIDE SEQUENCE [LARGE SCALE GENOMIC DNA]</scope>
    <source>
        <strain evidence="1 2">SEMIA 402</strain>
    </source>
</reference>
<sequence length="108" mass="12548">MSNNIHPVLCYRRRLFGFVVKCAIDVSRHILHELPAKADSEEFRAVTDTEDGQRGIDVEHAAGDYQTIDCTQVFVSNVAERQNEGETPTRRPRNFDGRRIQFQERRCR</sequence>
<proteinExistence type="predicted"/>
<dbReference type="EMBL" id="JACIGM010000014">
    <property type="protein sequence ID" value="MBB4277670.1"/>
    <property type="molecule type" value="Genomic_DNA"/>
</dbReference>
<protein>
    <submittedName>
        <fullName evidence="1">Uncharacterized protein</fullName>
    </submittedName>
</protein>
<accession>A0A7W6WH64</accession>
<evidence type="ECO:0000313" key="1">
    <source>
        <dbReference type="EMBL" id="MBB4277670.1"/>
    </source>
</evidence>
<comment type="caution">
    <text evidence="1">The sequence shown here is derived from an EMBL/GenBank/DDBJ whole genome shotgun (WGS) entry which is preliminary data.</text>
</comment>
<gene>
    <name evidence="1" type="ORF">GGE12_005479</name>
</gene>